<evidence type="ECO:0008006" key="4">
    <source>
        <dbReference type="Google" id="ProtNLM"/>
    </source>
</evidence>
<evidence type="ECO:0000313" key="3">
    <source>
        <dbReference type="Proteomes" id="UP000006744"/>
    </source>
</evidence>
<dbReference type="EMBL" id="CP001186">
    <property type="protein sequence ID" value="ACK96698.1"/>
    <property type="molecule type" value="Genomic_DNA"/>
</dbReference>
<dbReference type="Proteomes" id="UP000006744">
    <property type="component" value="Chromosome"/>
</dbReference>
<dbReference type="Pfam" id="PF13126">
    <property type="entry name" value="DUF3975"/>
    <property type="match status" value="1"/>
</dbReference>
<organism evidence="2 3">
    <name type="scientific">Bacillus cereus (strain G9842)</name>
    <dbReference type="NCBI Taxonomy" id="405531"/>
    <lineage>
        <taxon>Bacteria</taxon>
        <taxon>Bacillati</taxon>
        <taxon>Bacillota</taxon>
        <taxon>Bacilli</taxon>
        <taxon>Bacillales</taxon>
        <taxon>Bacillaceae</taxon>
        <taxon>Bacillus</taxon>
        <taxon>Bacillus cereus group</taxon>
    </lineage>
</organism>
<accession>B7IXK8</accession>
<dbReference type="InterPro" id="IPR025015">
    <property type="entry name" value="DUF3975"/>
</dbReference>
<name>B7IXK8_BACC2</name>
<feature type="transmembrane region" description="Helical" evidence="1">
    <location>
        <begin position="9"/>
        <end position="28"/>
    </location>
</feature>
<gene>
    <name evidence="2" type="ordered locus">BCG9842_B0906</name>
</gene>
<dbReference type="HOGENOM" id="CLU_2314397_0_0_9"/>
<keyword evidence="1" id="KW-0812">Transmembrane</keyword>
<sequence length="99" mass="11468">MWKEKGNQLLAWITLGIVILLQISFHIIESLFHKVLSILTFFPNMTLEIISIVWSIIASIAIVIIWVSPNRGIHYLKRTVLLKKSNCPFLYSFRLSVEV</sequence>
<keyword evidence="1" id="KW-0472">Membrane</keyword>
<keyword evidence="1" id="KW-1133">Transmembrane helix</keyword>
<evidence type="ECO:0000256" key="1">
    <source>
        <dbReference type="SAM" id="Phobius"/>
    </source>
</evidence>
<dbReference type="KEGG" id="bcg:BCG9842_B0906"/>
<proteinExistence type="predicted"/>
<protein>
    <recommendedName>
        <fullName evidence="4">DUF3975 domain-containing protein</fullName>
    </recommendedName>
</protein>
<reference evidence="2 3" key="1">
    <citation type="submission" date="2008-10" db="EMBL/GenBank/DDBJ databases">
        <title>Genome sequence of Bacillus cereus G9842.</title>
        <authorList>
            <person name="Dodson R.J."/>
            <person name="Durkin A.S."/>
            <person name="Rosovitz M.J."/>
            <person name="Rasko D.A."/>
            <person name="Hoffmaster A."/>
            <person name="Ravel J."/>
            <person name="Sutton G."/>
        </authorList>
    </citation>
    <scope>NUCLEOTIDE SEQUENCE [LARGE SCALE GENOMIC DNA]</scope>
    <source>
        <strain evidence="2 3">G9842</strain>
    </source>
</reference>
<feature type="transmembrane region" description="Helical" evidence="1">
    <location>
        <begin position="48"/>
        <end position="68"/>
    </location>
</feature>
<evidence type="ECO:0000313" key="2">
    <source>
        <dbReference type="EMBL" id="ACK96698.1"/>
    </source>
</evidence>
<dbReference type="AlphaFoldDB" id="B7IXK8"/>